<organism evidence="1 2">
    <name type="scientific">Neoroseomonas alkaliterrae</name>
    <dbReference type="NCBI Taxonomy" id="1452450"/>
    <lineage>
        <taxon>Bacteria</taxon>
        <taxon>Pseudomonadati</taxon>
        <taxon>Pseudomonadota</taxon>
        <taxon>Alphaproteobacteria</taxon>
        <taxon>Acetobacterales</taxon>
        <taxon>Acetobacteraceae</taxon>
        <taxon>Neoroseomonas</taxon>
    </lineage>
</organism>
<comment type="caution">
    <text evidence="1">The sequence shown here is derived from an EMBL/GenBank/DDBJ whole genome shotgun (WGS) entry which is preliminary data.</text>
</comment>
<dbReference type="EMBL" id="JACIJE010000010">
    <property type="protein sequence ID" value="MBB5691190.1"/>
    <property type="molecule type" value="Genomic_DNA"/>
</dbReference>
<evidence type="ECO:0000313" key="2">
    <source>
        <dbReference type="Proteomes" id="UP000562254"/>
    </source>
</evidence>
<dbReference type="RefSeq" id="WP_184486580.1">
    <property type="nucleotide sequence ID" value="NZ_JACIJE010000010.1"/>
</dbReference>
<dbReference type="Proteomes" id="UP000562254">
    <property type="component" value="Unassembled WGS sequence"/>
</dbReference>
<sequence length="715" mass="77167">MDPVPVSRRGALVLGGALAAPFGREAMAQGGPRLVMPVPPPCAARPGDIVGLTIEGPSDAAVLVFGQAFRAGDLPRGALLGCRRTDGRSLPTQFDLKIRHPDGSARHGIVSITVPALRAGERIGLVLTRGGAAEGGRLDVAAMLAGRAAVLDITPLRAGAPWRVDLLAAWMARREATPWQSGPLAVQERLSLPVPPSAIGGAESMRLLADLALRADGSLWVDLWLRNDIAMRPGGGEAAYRVALSLDGREALLAELPRHFQYQGFGRMRGAARGGGAPPRAPFLRHDVGYLAETAAIARYDQSTGVELARLEDLARARSAPAWDAPLAPRNITTAMGTGGGRPDIGPVTGYQAFWLCGADRRAAEFSLDQAEAAGAIPWHHWDSGDTRRQATWLNTRDWPGLWSDGRGGRPPRGLAQQIPDGTGWGMTKSHQPDLSYVPYLLTGRRAFLDGLLAQGCWNIVFHWRDQRRGAPVGAPLDDVIMLNGAQNRTHAWSMRQLDNAAWIAPEGDPAGEYLRAATATNWLWMRSRLADWTARQGEAHGWVPGAYGTPGALPPWQQDYLASTVALAARRGSDDARVCLAWMTNFLVGRFFAGASGFPREDGVAYLIAITRPDGPNDQILRTWSAIAAATRQRDWHNGDTWRTSRGDYSRWALQSLAQITETLNHARAREAYLWLLGAGAPFTGPEHYAASAQLNIVPRDMPRVPARALRCAA</sequence>
<gene>
    <name evidence="1" type="ORF">FHS88_003342</name>
</gene>
<dbReference type="AlphaFoldDB" id="A0A840XVQ2"/>
<proteinExistence type="predicted"/>
<reference evidence="1 2" key="1">
    <citation type="submission" date="2020-08" db="EMBL/GenBank/DDBJ databases">
        <title>Genomic Encyclopedia of Type Strains, Phase IV (KMG-IV): sequencing the most valuable type-strain genomes for metagenomic binning, comparative biology and taxonomic classification.</title>
        <authorList>
            <person name="Goeker M."/>
        </authorList>
    </citation>
    <scope>NUCLEOTIDE SEQUENCE [LARGE SCALE GENOMIC DNA]</scope>
    <source>
        <strain evidence="1 2">DSM 25895</strain>
    </source>
</reference>
<name>A0A840XVQ2_9PROT</name>
<keyword evidence="2" id="KW-1185">Reference proteome</keyword>
<evidence type="ECO:0000313" key="1">
    <source>
        <dbReference type="EMBL" id="MBB5691190.1"/>
    </source>
</evidence>
<protein>
    <submittedName>
        <fullName evidence="1">Uncharacterized protein</fullName>
    </submittedName>
</protein>
<accession>A0A840XVQ2</accession>